<dbReference type="PROSITE" id="PS00018">
    <property type="entry name" value="EF_HAND_1"/>
    <property type="match status" value="1"/>
</dbReference>
<sequence>MTGSGFSGVKQPEFDTMTGKHTQAAGQLERLAQTLYAELQRAGLDTAPALRIRELAGRVGKQAEDLRRRQTLIREMEQQKVSFGTSRPEGSFLEMPDGLDAAQGLLDGTVASNAALLAAGGDAKALAQLQKYAKRAGDPEFVKAFLRKLGAKGITELPGSLAAQLRDRLNHGDSASVDRLSAQGKDALRLLSAALARGTDPKNKAYMGDDFLKKLAAQGRAQHTFGDTKYGGYQAQALIWRAHEGKPPFSARFMEVVGSDVVAYEHEQYKNRWAASKDVLGEVIGGGRQVPLFDLGAALGLGTLLHTGQKTWRDATKKVRPAVLEDLLHIASTSKESSQALLSRTPPGWKHSVLTHLLTTRLRAFRYTGSYGTFVNVLLNTTTDQDATSKKLAAEMIKTLGGEIRKSFGKADTGNLAITNRGELDRHDFLRYPLARAMAANIDQFSELLIHHGTFDKADATDLSYALALAARDDKGFEALVRAQTEHMKAALATVPPLGLKKSNLKELGFTEADLKKFDFDDDGKVGKDDVRQFLVDRIVSEARPFSHIVEIRRQALIAEGLDDKKASEALRTMVRDAVGVLPVPGSRWVGAQAEGALSKLMTNVYEKTWGIAYDEGAKQAARLAAEGTPKLDESYRTLANDRIGVERLAEQMIATAMLEKGMLDDVELEGQSFFVGAPPKIKSFTEMSPGDYKEFLEWVNENSGSADLLERFRGTFRITSEVDDYLSLQIPSSKGDGK</sequence>
<dbReference type="InterPro" id="IPR002048">
    <property type="entry name" value="EF_hand_dom"/>
</dbReference>
<feature type="domain" description="EF-hand" evidence="2">
    <location>
        <begin position="506"/>
        <end position="541"/>
    </location>
</feature>
<feature type="region of interest" description="Disordered" evidence="1">
    <location>
        <begin position="1"/>
        <end position="22"/>
    </location>
</feature>
<dbReference type="PROSITE" id="PS50222">
    <property type="entry name" value="EF_HAND_2"/>
    <property type="match status" value="1"/>
</dbReference>
<dbReference type="AlphaFoldDB" id="A0A7W9MIJ1"/>
<evidence type="ECO:0000313" key="4">
    <source>
        <dbReference type="Proteomes" id="UP000540685"/>
    </source>
</evidence>
<dbReference type="GO" id="GO:0005509">
    <property type="term" value="F:calcium ion binding"/>
    <property type="evidence" value="ECO:0007669"/>
    <property type="project" value="InterPro"/>
</dbReference>
<dbReference type="InterPro" id="IPR018247">
    <property type="entry name" value="EF_Hand_1_Ca_BS"/>
</dbReference>
<proteinExistence type="predicted"/>
<evidence type="ECO:0000256" key="1">
    <source>
        <dbReference type="SAM" id="MobiDB-lite"/>
    </source>
</evidence>
<evidence type="ECO:0000259" key="2">
    <source>
        <dbReference type="PROSITE" id="PS50222"/>
    </source>
</evidence>
<dbReference type="Proteomes" id="UP000540685">
    <property type="component" value="Unassembled WGS sequence"/>
</dbReference>
<protein>
    <recommendedName>
        <fullName evidence="2">EF-hand domain-containing protein</fullName>
    </recommendedName>
</protein>
<accession>A0A7W9MIJ1</accession>
<dbReference type="RefSeq" id="WP_184541117.1">
    <property type="nucleotide sequence ID" value="NZ_JACHMP010000001.1"/>
</dbReference>
<organism evidence="3 4">
    <name type="scientific">Streptosporangium becharense</name>
    <dbReference type="NCBI Taxonomy" id="1816182"/>
    <lineage>
        <taxon>Bacteria</taxon>
        <taxon>Bacillati</taxon>
        <taxon>Actinomycetota</taxon>
        <taxon>Actinomycetes</taxon>
        <taxon>Streptosporangiales</taxon>
        <taxon>Streptosporangiaceae</taxon>
        <taxon>Streptosporangium</taxon>
    </lineage>
</organism>
<evidence type="ECO:0000313" key="3">
    <source>
        <dbReference type="EMBL" id="MBB5821681.1"/>
    </source>
</evidence>
<reference evidence="3 4" key="1">
    <citation type="submission" date="2020-08" db="EMBL/GenBank/DDBJ databases">
        <title>Sequencing the genomes of 1000 actinobacteria strains.</title>
        <authorList>
            <person name="Klenk H.-P."/>
        </authorList>
    </citation>
    <scope>NUCLEOTIDE SEQUENCE [LARGE SCALE GENOMIC DNA]</scope>
    <source>
        <strain evidence="3 4">DSM 46887</strain>
    </source>
</reference>
<keyword evidence="4" id="KW-1185">Reference proteome</keyword>
<gene>
    <name evidence="3" type="ORF">F4562_004743</name>
</gene>
<comment type="caution">
    <text evidence="3">The sequence shown here is derived from an EMBL/GenBank/DDBJ whole genome shotgun (WGS) entry which is preliminary data.</text>
</comment>
<dbReference type="EMBL" id="JACHMP010000001">
    <property type="protein sequence ID" value="MBB5821681.1"/>
    <property type="molecule type" value="Genomic_DNA"/>
</dbReference>
<name>A0A7W9MIJ1_9ACTN</name>